<gene>
    <name evidence="3" type="primary">ORF88511</name>
</gene>
<dbReference type="AlphaFoldDB" id="A0A0B7A162"/>
<keyword evidence="2" id="KW-1133">Transmembrane helix</keyword>
<reference evidence="3" key="1">
    <citation type="submission" date="2014-12" db="EMBL/GenBank/DDBJ databases">
        <title>Insight into the proteome of Arion vulgaris.</title>
        <authorList>
            <person name="Aradska J."/>
            <person name="Bulat T."/>
            <person name="Smidak R."/>
            <person name="Sarate P."/>
            <person name="Gangsoo J."/>
            <person name="Sialana F."/>
            <person name="Bilban M."/>
            <person name="Lubec G."/>
        </authorList>
    </citation>
    <scope>NUCLEOTIDE SEQUENCE</scope>
    <source>
        <tissue evidence="3">Skin</tissue>
    </source>
</reference>
<evidence type="ECO:0000313" key="3">
    <source>
        <dbReference type="EMBL" id="CEK73841.1"/>
    </source>
</evidence>
<feature type="compositionally biased region" description="Basic and acidic residues" evidence="1">
    <location>
        <begin position="248"/>
        <end position="257"/>
    </location>
</feature>
<protein>
    <submittedName>
        <fullName evidence="3">Uncharacterized protein</fullName>
    </submittedName>
</protein>
<evidence type="ECO:0000256" key="2">
    <source>
        <dbReference type="SAM" id="Phobius"/>
    </source>
</evidence>
<evidence type="ECO:0000256" key="1">
    <source>
        <dbReference type="SAM" id="MobiDB-lite"/>
    </source>
</evidence>
<keyword evidence="2" id="KW-0472">Membrane</keyword>
<accession>A0A0B7A162</accession>
<organism evidence="3">
    <name type="scientific">Arion vulgaris</name>
    <dbReference type="NCBI Taxonomy" id="1028688"/>
    <lineage>
        <taxon>Eukaryota</taxon>
        <taxon>Metazoa</taxon>
        <taxon>Spiralia</taxon>
        <taxon>Lophotrochozoa</taxon>
        <taxon>Mollusca</taxon>
        <taxon>Gastropoda</taxon>
        <taxon>Heterobranchia</taxon>
        <taxon>Euthyneura</taxon>
        <taxon>Panpulmonata</taxon>
        <taxon>Eupulmonata</taxon>
        <taxon>Stylommatophora</taxon>
        <taxon>Helicina</taxon>
        <taxon>Arionoidea</taxon>
        <taxon>Arionidae</taxon>
        <taxon>Arion</taxon>
    </lineage>
</organism>
<feature type="non-terminal residue" evidence="3">
    <location>
        <position position="257"/>
    </location>
</feature>
<keyword evidence="2" id="KW-0812">Transmembrane</keyword>
<dbReference type="EMBL" id="HACG01026976">
    <property type="protein sequence ID" value="CEK73841.1"/>
    <property type="molecule type" value="Transcribed_RNA"/>
</dbReference>
<name>A0A0B7A162_9EUPU</name>
<sequence>VQKREVTKNTYNIMSQCVYVPAMLFMAILVVSITMTCGEEEDEMYSLTVTFTDDMLDEFHRCLCNGSSSNCIADLQLNEPDSQVSKVTHNGTFSGDGTTCRYYICDIFLNSETLKCQQVDNGTCNTGLFSQFFLNDQHCCGLVCVGLFWNDQSLKNIFEQQLDDGECDSVCLCPNSDTTTETPVSIYLESTNSSNNATSVTVTTFPTNTTVSTTFSINATYEAITIKNNDKTDNILTNNESNNTEFSKSNEEETNKV</sequence>
<proteinExistence type="predicted"/>
<feature type="non-terminal residue" evidence="3">
    <location>
        <position position="1"/>
    </location>
</feature>
<feature type="compositionally biased region" description="Polar residues" evidence="1">
    <location>
        <begin position="234"/>
        <end position="247"/>
    </location>
</feature>
<feature type="transmembrane region" description="Helical" evidence="2">
    <location>
        <begin position="12"/>
        <end position="35"/>
    </location>
</feature>
<feature type="region of interest" description="Disordered" evidence="1">
    <location>
        <begin position="232"/>
        <end position="257"/>
    </location>
</feature>